<dbReference type="Gene3D" id="1.10.510.10">
    <property type="entry name" value="Transferase(Phosphotransferase) domain 1"/>
    <property type="match status" value="1"/>
</dbReference>
<accession>A0A6C0BWM4</accession>
<evidence type="ECO:0000256" key="3">
    <source>
        <dbReference type="ARBA" id="ARBA00022840"/>
    </source>
</evidence>
<dbReference type="GO" id="GO:0005524">
    <property type="term" value="F:ATP binding"/>
    <property type="evidence" value="ECO:0007669"/>
    <property type="project" value="UniProtKB-KW"/>
</dbReference>
<dbReference type="Pfam" id="PF00069">
    <property type="entry name" value="Pkinase"/>
    <property type="match status" value="1"/>
</dbReference>
<dbReference type="InterPro" id="IPR050235">
    <property type="entry name" value="CK1_Ser-Thr_kinase"/>
</dbReference>
<evidence type="ECO:0000313" key="5">
    <source>
        <dbReference type="EMBL" id="QHS96845.1"/>
    </source>
</evidence>
<keyword evidence="3" id="KW-0067">ATP-binding</keyword>
<dbReference type="InterPro" id="IPR008271">
    <property type="entry name" value="Ser/Thr_kinase_AS"/>
</dbReference>
<evidence type="ECO:0000259" key="4">
    <source>
        <dbReference type="PROSITE" id="PS50011"/>
    </source>
</evidence>
<dbReference type="InterPro" id="IPR011009">
    <property type="entry name" value="Kinase-like_dom_sf"/>
</dbReference>
<dbReference type="AlphaFoldDB" id="A0A6C0BWM4"/>
<feature type="domain" description="Protein kinase" evidence="4">
    <location>
        <begin position="9"/>
        <end position="279"/>
    </location>
</feature>
<name>A0A6C0BWM4_9ZZZZ</name>
<evidence type="ECO:0000256" key="1">
    <source>
        <dbReference type="ARBA" id="ARBA00012513"/>
    </source>
</evidence>
<dbReference type="SUPFAM" id="SSF56112">
    <property type="entry name" value="Protein kinase-like (PK-like)"/>
    <property type="match status" value="1"/>
</dbReference>
<dbReference type="PROSITE" id="PS00107">
    <property type="entry name" value="PROTEIN_KINASE_ATP"/>
    <property type="match status" value="1"/>
</dbReference>
<evidence type="ECO:0000256" key="2">
    <source>
        <dbReference type="ARBA" id="ARBA00022741"/>
    </source>
</evidence>
<organism evidence="5">
    <name type="scientific">viral metagenome</name>
    <dbReference type="NCBI Taxonomy" id="1070528"/>
    <lineage>
        <taxon>unclassified sequences</taxon>
        <taxon>metagenomes</taxon>
        <taxon>organismal metagenomes</taxon>
    </lineage>
</organism>
<dbReference type="InterPro" id="IPR017441">
    <property type="entry name" value="Protein_kinase_ATP_BS"/>
</dbReference>
<keyword evidence="2" id="KW-0547">Nucleotide-binding</keyword>
<dbReference type="InterPro" id="IPR000719">
    <property type="entry name" value="Prot_kinase_dom"/>
</dbReference>
<sequence>MAVVIEDKYIIKDKIGEGMFGMIFLAKNKYTEEIVAVKLDESILLKNEARIYRVLADIKGISKLRSFGSIDRYNYMVIDRLGKSFEDIKVENRIDMKTIILVGLQMIRRIESVHKRNIIHRDIKPENFLIGRGEEKNLVYIIDFGLSKLFKINNKHIACESGRSIVGTLPFVSLNIHEGFTPSRRDDMESIGYTLIYLFLGGLPWVNINTNLLCEGLKSEKDKERVDSDILERETYRLKKTTNFWDIDGLSGELIIFIKYCRGLRFDEEPDYEYLKMLLTNLYKMKKYPIDNIFCWDV</sequence>
<dbReference type="PROSITE" id="PS50011">
    <property type="entry name" value="PROTEIN_KINASE_DOM"/>
    <property type="match status" value="1"/>
</dbReference>
<dbReference type="PROSITE" id="PS00108">
    <property type="entry name" value="PROTEIN_KINASE_ST"/>
    <property type="match status" value="1"/>
</dbReference>
<dbReference type="SMART" id="SM00220">
    <property type="entry name" value="S_TKc"/>
    <property type="match status" value="1"/>
</dbReference>
<dbReference type="PANTHER" id="PTHR11909">
    <property type="entry name" value="CASEIN KINASE-RELATED"/>
    <property type="match status" value="1"/>
</dbReference>
<proteinExistence type="predicted"/>
<dbReference type="GO" id="GO:0004674">
    <property type="term" value="F:protein serine/threonine kinase activity"/>
    <property type="evidence" value="ECO:0007669"/>
    <property type="project" value="UniProtKB-EC"/>
</dbReference>
<dbReference type="EMBL" id="MN739280">
    <property type="protein sequence ID" value="QHS96845.1"/>
    <property type="molecule type" value="Genomic_DNA"/>
</dbReference>
<protein>
    <recommendedName>
        <fullName evidence="1">non-specific serine/threonine protein kinase</fullName>
        <ecNumber evidence="1">2.7.11.1</ecNumber>
    </recommendedName>
</protein>
<dbReference type="EC" id="2.7.11.1" evidence="1"/>
<reference evidence="5" key="1">
    <citation type="journal article" date="2020" name="Nature">
        <title>Giant virus diversity and host interactions through global metagenomics.</title>
        <authorList>
            <person name="Schulz F."/>
            <person name="Roux S."/>
            <person name="Paez-Espino D."/>
            <person name="Jungbluth S."/>
            <person name="Walsh D.A."/>
            <person name="Denef V.J."/>
            <person name="McMahon K.D."/>
            <person name="Konstantinidis K.T."/>
            <person name="Eloe-Fadrosh E.A."/>
            <person name="Kyrpides N.C."/>
            <person name="Woyke T."/>
        </authorList>
    </citation>
    <scope>NUCLEOTIDE SEQUENCE</scope>
    <source>
        <strain evidence="5">GVMAG-M-3300020166-5</strain>
    </source>
</reference>